<proteinExistence type="predicted"/>
<accession>A0A0F3QAD3</accession>
<dbReference type="PATRIC" id="fig|1359193.3.peg.145"/>
<evidence type="ECO:0000313" key="2">
    <source>
        <dbReference type="Proteomes" id="UP000033661"/>
    </source>
</evidence>
<keyword evidence="2" id="KW-1185">Reference proteome</keyword>
<dbReference type="Proteomes" id="UP000033661">
    <property type="component" value="Unassembled WGS sequence"/>
</dbReference>
<organism evidence="1 2">
    <name type="scientific">Rickettsia bellii str. RML An4</name>
    <dbReference type="NCBI Taxonomy" id="1359193"/>
    <lineage>
        <taxon>Bacteria</taxon>
        <taxon>Pseudomonadati</taxon>
        <taxon>Pseudomonadota</taxon>
        <taxon>Alphaproteobacteria</taxon>
        <taxon>Rickettsiales</taxon>
        <taxon>Rickettsiaceae</taxon>
        <taxon>Rickettsieae</taxon>
        <taxon>Rickettsia</taxon>
        <taxon>belli group</taxon>
    </lineage>
</organism>
<reference evidence="1 2" key="1">
    <citation type="submission" date="2015-02" db="EMBL/GenBank/DDBJ databases">
        <title>Genome Sequencing of Rickettsiales.</title>
        <authorList>
            <person name="Daugherty S.C."/>
            <person name="Su Q."/>
            <person name="Abolude K."/>
            <person name="Beier-Sexton M."/>
            <person name="Carlyon J.A."/>
            <person name="Carter R."/>
            <person name="Day N.P."/>
            <person name="Dumler S.J."/>
            <person name="Dyachenko V."/>
            <person name="Godinez A."/>
            <person name="Kurtti T.J."/>
            <person name="Lichay M."/>
            <person name="Mullins K.E."/>
            <person name="Ott S."/>
            <person name="Pappas-Brown V."/>
            <person name="Paris D.H."/>
            <person name="Patel P."/>
            <person name="Richards A.L."/>
            <person name="Sadzewicz L."/>
            <person name="Sears K."/>
            <person name="Seidman D."/>
            <person name="Sengamalay N."/>
            <person name="Stenos J."/>
            <person name="Tallon L.J."/>
            <person name="Vincent G."/>
            <person name="Fraser C.M."/>
            <person name="Munderloh U."/>
            <person name="Dunning-Hotopp J.C."/>
        </authorList>
    </citation>
    <scope>NUCLEOTIDE SEQUENCE [LARGE SCALE GENOMIC DNA]</scope>
    <source>
        <strain evidence="1 2">RML An4</strain>
    </source>
</reference>
<sequence length="37" mass="4078">MSLDPLAKPNILNSFVINFINYAVKATIALSKTLQID</sequence>
<evidence type="ECO:0000313" key="1">
    <source>
        <dbReference type="EMBL" id="KJV89182.1"/>
    </source>
</evidence>
<protein>
    <submittedName>
        <fullName evidence="1">Uncharacterized protein</fullName>
    </submittedName>
</protein>
<dbReference type="EMBL" id="LAOI01000001">
    <property type="protein sequence ID" value="KJV89182.1"/>
    <property type="molecule type" value="Genomic_DNA"/>
</dbReference>
<dbReference type="AlphaFoldDB" id="A0A0F3QAD3"/>
<name>A0A0F3QAD3_RICBE</name>
<comment type="caution">
    <text evidence="1">The sequence shown here is derived from an EMBL/GenBank/DDBJ whole genome shotgun (WGS) entry which is preliminary data.</text>
</comment>
<gene>
    <name evidence="1" type="ORF">RBEAN4_0152</name>
</gene>